<keyword evidence="4" id="KW-0067">ATP-binding</keyword>
<dbReference type="InterPro" id="IPR036676">
    <property type="entry name" value="PurM-like_C_sf"/>
</dbReference>
<protein>
    <submittedName>
        <fullName evidence="8">Selenide, water dikinase</fullName>
        <ecNumber evidence="8">2.7.9.3</ecNumber>
    </submittedName>
</protein>
<dbReference type="SUPFAM" id="SSF55326">
    <property type="entry name" value="PurM N-terminal domain-like"/>
    <property type="match status" value="1"/>
</dbReference>
<dbReference type="InterPro" id="IPR010918">
    <property type="entry name" value="PurM-like_C_dom"/>
</dbReference>
<proteinExistence type="predicted"/>
<dbReference type="GO" id="GO:0004756">
    <property type="term" value="F:selenide, water dikinase activity"/>
    <property type="evidence" value="ECO:0007669"/>
    <property type="project" value="UniProtKB-EC"/>
</dbReference>
<evidence type="ECO:0000256" key="2">
    <source>
        <dbReference type="ARBA" id="ARBA00022741"/>
    </source>
</evidence>
<dbReference type="CDD" id="cd02195">
    <property type="entry name" value="SelD"/>
    <property type="match status" value="1"/>
</dbReference>
<keyword evidence="9" id="KW-1185">Reference proteome</keyword>
<dbReference type="NCBIfam" id="TIGR00476">
    <property type="entry name" value="selD"/>
    <property type="match status" value="1"/>
</dbReference>
<feature type="domain" description="PurM-like N-terminal" evidence="6">
    <location>
        <begin position="41"/>
        <end position="147"/>
    </location>
</feature>
<dbReference type="eggNOG" id="COG0709">
    <property type="taxonomic scope" value="Bacteria"/>
</dbReference>
<evidence type="ECO:0000256" key="3">
    <source>
        <dbReference type="ARBA" id="ARBA00022777"/>
    </source>
</evidence>
<evidence type="ECO:0000256" key="4">
    <source>
        <dbReference type="ARBA" id="ARBA00022840"/>
    </source>
</evidence>
<dbReference type="Proteomes" id="UP000003280">
    <property type="component" value="Unassembled WGS sequence"/>
</dbReference>
<keyword evidence="5" id="KW-0711">Selenium</keyword>
<reference evidence="8 9" key="1">
    <citation type="submission" date="2010-07" db="EMBL/GenBank/DDBJ databases">
        <authorList>
            <person name="Muzny D."/>
            <person name="Qin X."/>
            <person name="Deng J."/>
            <person name="Jiang H."/>
            <person name="Liu Y."/>
            <person name="Qu J."/>
            <person name="Song X.-Z."/>
            <person name="Zhang L."/>
            <person name="Thornton R."/>
            <person name="Coyle M."/>
            <person name="Francisco L."/>
            <person name="Jackson L."/>
            <person name="Javaid M."/>
            <person name="Korchina V."/>
            <person name="Kovar C."/>
            <person name="Mata R."/>
            <person name="Mathew T."/>
            <person name="Ngo R."/>
            <person name="Nguyen L."/>
            <person name="Nguyen N."/>
            <person name="Okwuonu G."/>
            <person name="Ongeri F."/>
            <person name="Pham C."/>
            <person name="Simmons D."/>
            <person name="Wilczek-Boney K."/>
            <person name="Hale W."/>
            <person name="Jakkamsetti A."/>
            <person name="Pham P."/>
            <person name="Ruth R."/>
            <person name="San Lucas F."/>
            <person name="Warren J."/>
            <person name="Zhang J."/>
            <person name="Zhao Z."/>
            <person name="Zhou C."/>
            <person name="Zhu D."/>
            <person name="Lee S."/>
            <person name="Bess C."/>
            <person name="Blankenburg K."/>
            <person name="Forbes L."/>
            <person name="Fu Q."/>
            <person name="Gubbala S."/>
            <person name="Hirani K."/>
            <person name="Jayaseelan J.C."/>
            <person name="Lara F."/>
            <person name="Munidasa M."/>
            <person name="Palculict T."/>
            <person name="Patil S."/>
            <person name="Pu L.-L."/>
            <person name="Saada N."/>
            <person name="Tang L."/>
            <person name="Weissenberger G."/>
            <person name="Zhu Y."/>
            <person name="Hemphill L."/>
            <person name="Shang Y."/>
            <person name="Youmans B."/>
            <person name="Ayvaz T."/>
            <person name="Ross M."/>
            <person name="Santibanez J."/>
            <person name="Aqrawi P."/>
            <person name="Gross S."/>
            <person name="Joshi V."/>
            <person name="Fowler G."/>
            <person name="Nazareth L."/>
            <person name="Reid J."/>
            <person name="Worley K."/>
            <person name="Petrosino J."/>
            <person name="Highlander S."/>
            <person name="Gibbs R."/>
        </authorList>
    </citation>
    <scope>NUCLEOTIDE SEQUENCE [LARGE SCALE GENOMIC DNA]</scope>
    <source>
        <strain evidence="8 9">ATCC BAA-1640</strain>
    </source>
</reference>
<dbReference type="OrthoDB" id="9772934at2"/>
<dbReference type="PANTHER" id="PTHR10256:SF0">
    <property type="entry name" value="INACTIVE SELENIDE, WATER DIKINASE-LIKE PROTEIN-RELATED"/>
    <property type="match status" value="1"/>
</dbReference>
<dbReference type="InterPro" id="IPR036921">
    <property type="entry name" value="PurM-like_N_sf"/>
</dbReference>
<dbReference type="Pfam" id="PF00586">
    <property type="entry name" value="AIRS"/>
    <property type="match status" value="1"/>
</dbReference>
<dbReference type="EC" id="2.7.9.3" evidence="8"/>
<organism evidence="8 9">
    <name type="scientific">Peptoniphilus duerdenii ATCC BAA-1640</name>
    <dbReference type="NCBI Taxonomy" id="862517"/>
    <lineage>
        <taxon>Bacteria</taxon>
        <taxon>Bacillati</taxon>
        <taxon>Bacillota</taxon>
        <taxon>Tissierellia</taxon>
        <taxon>Tissierellales</taxon>
        <taxon>Peptoniphilaceae</taxon>
        <taxon>Peptoniphilus</taxon>
    </lineage>
</organism>
<dbReference type="PIRSF" id="PIRSF036407">
    <property type="entry name" value="Selenphspht_syn"/>
    <property type="match status" value="1"/>
</dbReference>
<dbReference type="Pfam" id="PF02769">
    <property type="entry name" value="AIRS_C"/>
    <property type="match status" value="1"/>
</dbReference>
<dbReference type="RefSeq" id="WP_008901103.1">
    <property type="nucleotide sequence ID" value="NZ_GL397071.1"/>
</dbReference>
<gene>
    <name evidence="8" type="primary">selD</name>
    <name evidence="8" type="ORF">HMPREF9225_0267</name>
</gene>
<sequence length="333" mass="36418">MKLEVCGGCNAKIGAENLDEILKSLDIYKRPEIIVGFEGKDDGAVIKLTDDIAIINTLDFFPAMVEEPATFGEIAAANALSDIYAMGGEVISALNIVCFPEEEDSSILQEILQGGARKVKEAEGSLIGGHSIHDKRIKYGMSVTGVVHPDKIWKNTGSKVGDEIFITKKLGVSLICGGYLQGEVDKSCYEEAKESMVTLNKYAADILRKFNPTSVTDVTGFGFLGHLKEMVEGKGALIYKDQVPMISGALKAAGDFLFTAGGQRNRNSLKNDVKFDFDDFRYEEVLFDPQTSGGLMFTLDPADSQEVMREFRDKGVFLKRVGVITDKNIIEVK</sequence>
<dbReference type="HOGENOM" id="CLU_032859_0_1_9"/>
<name>E0NJC8_9FIRM</name>
<dbReference type="EMBL" id="AEEH01000016">
    <property type="protein sequence ID" value="EFM26111.1"/>
    <property type="molecule type" value="Genomic_DNA"/>
</dbReference>
<evidence type="ECO:0000256" key="1">
    <source>
        <dbReference type="ARBA" id="ARBA00022679"/>
    </source>
</evidence>
<dbReference type="PANTHER" id="PTHR10256">
    <property type="entry name" value="SELENIDE, WATER DIKINASE"/>
    <property type="match status" value="1"/>
</dbReference>
<dbReference type="InterPro" id="IPR016188">
    <property type="entry name" value="PurM-like_N"/>
</dbReference>
<dbReference type="GO" id="GO:0016260">
    <property type="term" value="P:selenocysteine biosynthetic process"/>
    <property type="evidence" value="ECO:0007669"/>
    <property type="project" value="TreeGrafter"/>
</dbReference>
<dbReference type="InterPro" id="IPR004536">
    <property type="entry name" value="SPS/SelD"/>
</dbReference>
<evidence type="ECO:0000313" key="8">
    <source>
        <dbReference type="EMBL" id="EFM26111.1"/>
    </source>
</evidence>
<evidence type="ECO:0000313" key="9">
    <source>
        <dbReference type="Proteomes" id="UP000003280"/>
    </source>
</evidence>
<accession>E0NJC8</accession>
<dbReference type="Gene3D" id="3.30.1330.10">
    <property type="entry name" value="PurM-like, N-terminal domain"/>
    <property type="match status" value="1"/>
</dbReference>
<dbReference type="GO" id="GO:0005524">
    <property type="term" value="F:ATP binding"/>
    <property type="evidence" value="ECO:0007669"/>
    <property type="project" value="UniProtKB-KW"/>
</dbReference>
<comment type="caution">
    <text evidence="8">The sequence shown here is derived from an EMBL/GenBank/DDBJ whole genome shotgun (WGS) entry which is preliminary data.</text>
</comment>
<dbReference type="AlphaFoldDB" id="E0NJC8"/>
<dbReference type="STRING" id="862517.HMPREF9225_0267"/>
<evidence type="ECO:0000259" key="6">
    <source>
        <dbReference type="Pfam" id="PF00586"/>
    </source>
</evidence>
<evidence type="ECO:0000256" key="5">
    <source>
        <dbReference type="ARBA" id="ARBA00023266"/>
    </source>
</evidence>
<keyword evidence="1 8" id="KW-0808">Transferase</keyword>
<keyword evidence="3 8" id="KW-0418">Kinase</keyword>
<dbReference type="GO" id="GO:0005737">
    <property type="term" value="C:cytoplasm"/>
    <property type="evidence" value="ECO:0007669"/>
    <property type="project" value="TreeGrafter"/>
</dbReference>
<keyword evidence="2" id="KW-0547">Nucleotide-binding</keyword>
<evidence type="ECO:0000259" key="7">
    <source>
        <dbReference type="Pfam" id="PF02769"/>
    </source>
</evidence>
<dbReference type="SUPFAM" id="SSF56042">
    <property type="entry name" value="PurM C-terminal domain-like"/>
    <property type="match status" value="1"/>
</dbReference>
<dbReference type="Gene3D" id="3.90.650.10">
    <property type="entry name" value="PurM-like C-terminal domain"/>
    <property type="match status" value="1"/>
</dbReference>
<feature type="domain" description="PurM-like C-terminal" evidence="7">
    <location>
        <begin position="190"/>
        <end position="331"/>
    </location>
</feature>